<dbReference type="GO" id="GO:0003700">
    <property type="term" value="F:DNA-binding transcription factor activity"/>
    <property type="evidence" value="ECO:0007669"/>
    <property type="project" value="TreeGrafter"/>
</dbReference>
<keyword evidence="3" id="KW-0804">Transcription</keyword>
<protein>
    <submittedName>
        <fullName evidence="6">Putative DNA-binding protein escarola</fullName>
    </submittedName>
</protein>
<dbReference type="GO" id="GO:0003680">
    <property type="term" value="F:minor groove of adenine-thymine-rich DNA binding"/>
    <property type="evidence" value="ECO:0007669"/>
    <property type="project" value="InterPro"/>
</dbReference>
<evidence type="ECO:0000259" key="5">
    <source>
        <dbReference type="PROSITE" id="PS51742"/>
    </source>
</evidence>
<evidence type="ECO:0000313" key="7">
    <source>
        <dbReference type="Proteomes" id="UP000653305"/>
    </source>
</evidence>
<evidence type="ECO:0000256" key="3">
    <source>
        <dbReference type="ARBA" id="ARBA00023163"/>
    </source>
</evidence>
<dbReference type="GO" id="GO:0005634">
    <property type="term" value="C:nucleus"/>
    <property type="evidence" value="ECO:0007669"/>
    <property type="project" value="TreeGrafter"/>
</dbReference>
<dbReference type="InterPro" id="IPR005175">
    <property type="entry name" value="PPC_dom"/>
</dbReference>
<reference evidence="6" key="1">
    <citation type="submission" date="2020-07" db="EMBL/GenBank/DDBJ databases">
        <title>Ethylene signaling mediates host invasion by parasitic plants.</title>
        <authorList>
            <person name="Yoshida S."/>
        </authorList>
    </citation>
    <scope>NUCLEOTIDE SEQUENCE</scope>
    <source>
        <strain evidence="6">Okayama</strain>
    </source>
</reference>
<keyword evidence="2 6" id="KW-0238">DNA-binding</keyword>
<feature type="compositionally biased region" description="Gly residues" evidence="4">
    <location>
        <begin position="171"/>
        <end position="192"/>
    </location>
</feature>
<comment type="caution">
    <text evidence="6">The sequence shown here is derived from an EMBL/GenBank/DDBJ whole genome shotgun (WGS) entry which is preliminary data.</text>
</comment>
<sequence length="225" mass="23216">RHQLRRHPVGSRRPRAGPGLQEQAEAAGDRHARTAQCPPVPRASRSPPGATLAESVAVYARRRGGASACSSASARSPNVTLRQPAGSVVTLHGRFEILSLSGTVLPPPAPPGPEGSPFSCPAGQGRWSGGTLWGRWWLRGRWVLMAASFANAVFERLPLEEEEVVVVGGHVNEGGEGGGDGGGSFYNSGGGSNTTPPPPPPGSYPFSAELFGWGSGGGASARPPF</sequence>
<keyword evidence="7" id="KW-1185">Reference proteome</keyword>
<dbReference type="GO" id="GO:0010228">
    <property type="term" value="P:vegetative to reproductive phase transition of meristem"/>
    <property type="evidence" value="ECO:0007669"/>
    <property type="project" value="TreeGrafter"/>
</dbReference>
<feature type="compositionally biased region" description="Basic residues" evidence="4">
    <location>
        <begin position="1"/>
        <end position="15"/>
    </location>
</feature>
<evidence type="ECO:0000313" key="6">
    <source>
        <dbReference type="EMBL" id="GFQ00257.1"/>
    </source>
</evidence>
<feature type="region of interest" description="Disordered" evidence="4">
    <location>
        <begin position="170"/>
        <end position="210"/>
    </location>
</feature>
<evidence type="ECO:0000256" key="4">
    <source>
        <dbReference type="SAM" id="MobiDB-lite"/>
    </source>
</evidence>
<gene>
    <name evidence="6" type="ORF">PHJA_002169700</name>
</gene>
<dbReference type="PROSITE" id="PS51742">
    <property type="entry name" value="PPC"/>
    <property type="match status" value="1"/>
</dbReference>
<name>A0A830CLQ6_9LAMI</name>
<dbReference type="PANTHER" id="PTHR31100">
    <property type="entry name" value="AT-HOOK MOTIF NUCLEAR-LOCALIZED PROTEIN 15"/>
    <property type="match status" value="1"/>
</dbReference>
<dbReference type="InterPro" id="IPR014476">
    <property type="entry name" value="AHL15-29"/>
</dbReference>
<dbReference type="EMBL" id="BMAC01000620">
    <property type="protein sequence ID" value="GFQ00257.1"/>
    <property type="molecule type" value="Genomic_DNA"/>
</dbReference>
<keyword evidence="1" id="KW-0805">Transcription regulation</keyword>
<dbReference type="Gene3D" id="3.30.1330.80">
    <property type="entry name" value="Hypothetical protein, similar to alpha- acetolactate decarboxylase, domain 2"/>
    <property type="match status" value="1"/>
</dbReference>
<evidence type="ECO:0000256" key="2">
    <source>
        <dbReference type="ARBA" id="ARBA00023125"/>
    </source>
</evidence>
<feature type="non-terminal residue" evidence="6">
    <location>
        <position position="1"/>
    </location>
</feature>
<dbReference type="AlphaFoldDB" id="A0A830CLQ6"/>
<dbReference type="SUPFAM" id="SSF117856">
    <property type="entry name" value="AF0104/ALDC/Ptd012-like"/>
    <property type="match status" value="1"/>
</dbReference>
<accession>A0A830CLQ6</accession>
<proteinExistence type="predicted"/>
<evidence type="ECO:0000256" key="1">
    <source>
        <dbReference type="ARBA" id="ARBA00023015"/>
    </source>
</evidence>
<dbReference type="PANTHER" id="PTHR31100:SF51">
    <property type="entry name" value="AT-HOOK MOTIF NUCLEAR-LOCALIZED PROTEIN 29"/>
    <property type="match status" value="1"/>
</dbReference>
<dbReference type="Proteomes" id="UP000653305">
    <property type="component" value="Unassembled WGS sequence"/>
</dbReference>
<feature type="region of interest" description="Disordered" evidence="4">
    <location>
        <begin position="1"/>
        <end position="50"/>
    </location>
</feature>
<organism evidence="6 7">
    <name type="scientific">Phtheirospermum japonicum</name>
    <dbReference type="NCBI Taxonomy" id="374723"/>
    <lineage>
        <taxon>Eukaryota</taxon>
        <taxon>Viridiplantae</taxon>
        <taxon>Streptophyta</taxon>
        <taxon>Embryophyta</taxon>
        <taxon>Tracheophyta</taxon>
        <taxon>Spermatophyta</taxon>
        <taxon>Magnoliopsida</taxon>
        <taxon>eudicotyledons</taxon>
        <taxon>Gunneridae</taxon>
        <taxon>Pentapetalae</taxon>
        <taxon>asterids</taxon>
        <taxon>lamiids</taxon>
        <taxon>Lamiales</taxon>
        <taxon>Orobanchaceae</taxon>
        <taxon>Orobanchaceae incertae sedis</taxon>
        <taxon>Phtheirospermum</taxon>
    </lineage>
</organism>
<feature type="domain" description="PPC" evidence="5">
    <location>
        <begin position="36"/>
        <end position="172"/>
    </location>
</feature>